<evidence type="ECO:0000256" key="5">
    <source>
        <dbReference type="ARBA" id="ARBA00022679"/>
    </source>
</evidence>
<dbReference type="SUPFAM" id="SSF55048">
    <property type="entry name" value="Probable ACP-binding domain of malonyl-CoA ACP transacylase"/>
    <property type="match status" value="1"/>
</dbReference>
<dbReference type="GO" id="GO:0005886">
    <property type="term" value="C:plasma membrane"/>
    <property type="evidence" value="ECO:0007669"/>
    <property type="project" value="TreeGrafter"/>
</dbReference>
<dbReference type="Pfam" id="PF02801">
    <property type="entry name" value="Ketoacyl-synt_C"/>
    <property type="match status" value="1"/>
</dbReference>
<dbReference type="PANTHER" id="PTHR43775:SF37">
    <property type="entry name" value="SI:DKEY-61P9.11"/>
    <property type="match status" value="1"/>
</dbReference>
<evidence type="ECO:0000256" key="8">
    <source>
        <dbReference type="ARBA" id="ARBA00023315"/>
    </source>
</evidence>
<dbReference type="GO" id="GO:0005737">
    <property type="term" value="C:cytoplasm"/>
    <property type="evidence" value="ECO:0007669"/>
    <property type="project" value="TreeGrafter"/>
</dbReference>
<organism evidence="13">
    <name type="scientific">Candidatus Kentrum sp. TUN</name>
    <dbReference type="NCBI Taxonomy" id="2126343"/>
    <lineage>
        <taxon>Bacteria</taxon>
        <taxon>Pseudomonadati</taxon>
        <taxon>Pseudomonadota</taxon>
        <taxon>Gammaproteobacteria</taxon>
        <taxon>Candidatus Kentrum</taxon>
    </lineage>
</organism>
<proteinExistence type="inferred from homology"/>
<dbReference type="InterPro" id="IPR036291">
    <property type="entry name" value="NAD(P)-bd_dom_sf"/>
</dbReference>
<dbReference type="SMART" id="SM00823">
    <property type="entry name" value="PKS_PP"/>
    <property type="match status" value="1"/>
</dbReference>
<dbReference type="GO" id="GO:0004312">
    <property type="term" value="F:fatty acid synthase activity"/>
    <property type="evidence" value="ECO:0007669"/>
    <property type="project" value="TreeGrafter"/>
</dbReference>
<dbReference type="SUPFAM" id="SSF51735">
    <property type="entry name" value="NAD(P)-binding Rossmann-fold domains"/>
    <property type="match status" value="3"/>
</dbReference>
<dbReference type="GO" id="GO:0031177">
    <property type="term" value="F:phosphopantetheine binding"/>
    <property type="evidence" value="ECO:0007669"/>
    <property type="project" value="InterPro"/>
</dbReference>
<dbReference type="Gene3D" id="3.40.47.10">
    <property type="match status" value="1"/>
</dbReference>
<dbReference type="EMBL" id="CAADFV010000027">
    <property type="protein sequence ID" value="VFK55253.1"/>
    <property type="molecule type" value="Genomic_DNA"/>
</dbReference>
<dbReference type="PROSITE" id="PS00606">
    <property type="entry name" value="KS3_1"/>
    <property type="match status" value="1"/>
</dbReference>
<dbReference type="InterPro" id="IPR020806">
    <property type="entry name" value="PKS_PP-bd"/>
</dbReference>
<dbReference type="Pfam" id="PF00109">
    <property type="entry name" value="ketoacyl-synt"/>
    <property type="match status" value="1"/>
</dbReference>
<dbReference type="EMBL" id="CAADFY010000027">
    <property type="protein sequence ID" value="VFK53667.1"/>
    <property type="molecule type" value="Genomic_DNA"/>
</dbReference>
<evidence type="ECO:0000313" key="13">
    <source>
        <dbReference type="EMBL" id="VFK53667.1"/>
    </source>
</evidence>
<feature type="active site" description="Proton acceptor; for dehydratase activity" evidence="10">
    <location>
        <position position="947"/>
    </location>
</feature>
<dbReference type="FunFam" id="3.40.47.10:FF:000019">
    <property type="entry name" value="Polyketide synthase type I"/>
    <property type="match status" value="1"/>
</dbReference>
<dbReference type="PROSITE" id="PS52004">
    <property type="entry name" value="KS3_2"/>
    <property type="match status" value="1"/>
</dbReference>
<dbReference type="InterPro" id="IPR020807">
    <property type="entry name" value="PKS_DH"/>
</dbReference>
<dbReference type="InterPro" id="IPR014043">
    <property type="entry name" value="Acyl_transferase_dom"/>
</dbReference>
<dbReference type="Gene3D" id="3.30.70.3290">
    <property type="match status" value="1"/>
</dbReference>
<dbReference type="PANTHER" id="PTHR43775">
    <property type="entry name" value="FATTY ACID SYNTHASE"/>
    <property type="match status" value="1"/>
</dbReference>
<feature type="domain" description="Ketosynthase family 3 (KS3)" evidence="11">
    <location>
        <begin position="9"/>
        <end position="441"/>
    </location>
</feature>
<dbReference type="InterPro" id="IPR013149">
    <property type="entry name" value="ADH-like_C"/>
</dbReference>
<dbReference type="Pfam" id="PF00107">
    <property type="entry name" value="ADH_zinc_N"/>
    <property type="match status" value="1"/>
</dbReference>
<keyword evidence="4" id="KW-0597">Phosphoprotein</keyword>
<dbReference type="SMART" id="SM00825">
    <property type="entry name" value="PKS_KS"/>
    <property type="match status" value="1"/>
</dbReference>
<keyword evidence="5 13" id="KW-0808">Transferase</keyword>
<dbReference type="CDD" id="cd00833">
    <property type="entry name" value="PKS"/>
    <property type="match status" value="1"/>
</dbReference>
<dbReference type="InterPro" id="IPR014031">
    <property type="entry name" value="Ketoacyl_synth_C"/>
</dbReference>
<sequence>MSNRRDNNVEPVAIIGMGCRFPGDAENLQAFWNMLCEGRDGVVEVPPDRWDPRRFYDPDPNKPAKTYVKHGAYLRQPIDQMDALFFGISPREAESLDPQQRILLEVVWEALEDAGLTAEQLAGSATGIFMGGFIIDHIGFSTNLLNRHLLNTYSAVGFTHTILSARIAYILDLHGPCLTMDTACSSSLVALHQACQSIRALESELALVGGVNVMHHAETPTAMCKSQFLARDGRSKSFDARGDGYGRGEGAGVVVLKPLAAARRDGDEIYAIIHGTGVNHDGRTDGITVPNEKAQAALIRQVCERSGISPGDIAYFEAHGTGTFVGDPKECTALGEVIGQKRNPNNACWIGGVKANIGHLEAAAGVAGVIKTALCLYHRQIPPVANLETPNPRIDFEKLGLRLPRKLEPMPENKGANKEPPLAGINSFGYGGTNAHAILQGVEIAAPLREASTPADHHGYWFLPVSARSDQALQDLAGRYHGFLKENREIQLRDVCWSAATRRTHHHFRLAVLSKDRDTLLEQLALFAQGKGGHLPNGRLAPGQTPEKPVFVFTGMGPQWWAMGRELLATEPVYREMAERCDAIFRKIAGWSILEEMGRDEKDSRITQTHIAQPANFVLQIALVALWKSKGITPAAIVGHSVGEVSASYAAGTLSLIDAMTVSFHRSRLQRTVAGQGRMLAVGLNEEEAEALLDKYGRDKISFGAINSPTSLTLSGDGDTLEKVAEELKAKEVFNRFLQVELAYHSPIMDGLREGMLTSLADLKPLSPDIPLYSTVTGKLVDGPMHDAAYWCNNIRQPVRFGKAIESMIEERHGLFLEVGPHPVLGNAIKENLNAIKKKAQVTLSLKRKEPERDTFYRALGDLYTLGCLPDWSVLYPQGSQSRNGRFVRLPHYPWQRQTYWLESEESRFDRLGDPHDHPLLGHRINAPEMVWEQPVNSQFLPWLPEHKIQDLIVLPGAAYVEIGLSLFDQVADGQLAGCVEDLRLEQALVITSGNEPLLRTEYDPKHQIYSIYSRNVGDHAWTLHARGHLSLLSTSAPKPIDVSRIRRHCPEPIDISILYKRFEQRGMQYGEVFRGIREITRGHQEVLARIAAGSGGDEASAKNDVRGEKSNWRLHPTQLDAAFQSLLGILDEGDNSSLIPVAIGQLRLHAPPARECWVHGRLTRREGHNVSVDIDLFDDDGTISVEVRDLHLRELDATGPQVEDLVDWIYRVDWEELPPLTERQFAGRWLLFMDRGERMAPLAARLEAQGIAITRAFPGEKFAPLDEGRFVLRSQHPEDMRALAETIGLVEYQGVVYGWGMDCDESQDSDGSQAVIDGMYCSHIVYDAHNDGNNRIRFFLLTQNAQSLGDALSDTPLNVAQASLIGLGRVISAEHYYYTRCCLIDLPTDIEPVTDALVAELLCEGVELEIALRGAGQRLGYRLQRCALEDLQGPKDPADNQPLMLNGRDAFELERQPDREEDPSWQWREVERKPAKRGQVAIHVEYAILPTGGLHHYDKTLIAVSGRRMVGDAPGSAMMGLLPITQLASYLSLSAGAFIEALPQAGGLGASRFRRFLHRISRFLTRRRQTAPIPDAARHAASLLPFVGAIHAIEQATALARGERVLIHPSDDGMDLAAVQVARNLGAKVFVIYTDEAKAKVLRALKADEVLPLEGFADAVLELTDGKGVQVVLNTLDGEPARKSLFLLTPFGRFVDFNKTFNQWHVLSDHHNIAFHALDTRQLLEQEPVLFQELLNRVATGLDQGIFQPLDVPVFEAGQVGEAMETARDRSVALEIGAAETLEALPPKKQERIIRANGSYLITGGFGGFGITLAFWLAAQGAKSLVLVGRRGAATPEAQYALKGLEAKGVSVWAAAADVGKEEDVQRLIRKIQAKHPPLIGVFHTAGVVDDALLTDLTPERLRTVMQPKAMGAWYLHRHTLDIPLDYFVLFSSISAFIGKPGQSNYVAANAFLDQLVHARCARGLPGLSLNWGVLAEVGMAARQELGDLLEKYGLDSFTRSEAMEMLNLSLRSKHAQLGLMNVNWQVWLNTNYTPATTSRYQHLYSGMQPEYGGNSVQVLKGELQDMDEAMRVEHLVTLLVGLTAQIMRLPEDTLDSATQLSNLGLDSLMGTELRGNVASNTSVTLSILELQGSNMEQLAEKILEKMGY</sequence>
<dbReference type="InterPro" id="IPR020841">
    <property type="entry name" value="PKS_Beta-ketoAc_synthase_dom"/>
</dbReference>
<dbReference type="InterPro" id="IPR016039">
    <property type="entry name" value="Thiolase-like"/>
</dbReference>
<dbReference type="InterPro" id="IPR049552">
    <property type="entry name" value="PKS_DH_N"/>
</dbReference>
<dbReference type="Pfam" id="PF14765">
    <property type="entry name" value="PS-DH"/>
    <property type="match status" value="1"/>
</dbReference>
<keyword evidence="6" id="KW-0521">NADP</keyword>
<dbReference type="Pfam" id="PF00550">
    <property type="entry name" value="PP-binding"/>
    <property type="match status" value="1"/>
</dbReference>
<accession>A0A450ZIT1</accession>
<evidence type="ECO:0000259" key="11">
    <source>
        <dbReference type="PROSITE" id="PS52004"/>
    </source>
</evidence>
<dbReference type="Gene3D" id="3.10.129.110">
    <property type="entry name" value="Polyketide synthase dehydratase"/>
    <property type="match status" value="1"/>
</dbReference>
<dbReference type="InterPro" id="IPR014030">
    <property type="entry name" value="Ketoacyl_synth_N"/>
</dbReference>
<dbReference type="Gene3D" id="3.40.50.720">
    <property type="entry name" value="NAD(P)-binding Rossmann-like Domain"/>
    <property type="match status" value="3"/>
</dbReference>
<dbReference type="FunFam" id="3.40.366.10:FF:000002">
    <property type="entry name" value="Probable polyketide synthase 2"/>
    <property type="match status" value="1"/>
</dbReference>
<comment type="function">
    <text evidence="9">Involved in production of the polyketide antibiotic thailandamide.</text>
</comment>
<dbReference type="SUPFAM" id="SSF53901">
    <property type="entry name" value="Thiolase-like"/>
    <property type="match status" value="1"/>
</dbReference>
<evidence type="ECO:0000313" key="14">
    <source>
        <dbReference type="EMBL" id="VFK55253.1"/>
    </source>
</evidence>
<keyword evidence="8" id="KW-0012">Acyltransferase</keyword>
<dbReference type="Pfam" id="PF00698">
    <property type="entry name" value="Acyl_transf_1"/>
    <property type="match status" value="1"/>
</dbReference>
<dbReference type="GO" id="GO:0016491">
    <property type="term" value="F:oxidoreductase activity"/>
    <property type="evidence" value="ECO:0007669"/>
    <property type="project" value="InterPro"/>
</dbReference>
<dbReference type="InterPro" id="IPR009081">
    <property type="entry name" value="PP-bd_ACP"/>
</dbReference>
<name>A0A450ZIT1_9GAMM</name>
<dbReference type="Gene3D" id="1.10.1200.10">
    <property type="entry name" value="ACP-like"/>
    <property type="match status" value="1"/>
</dbReference>
<evidence type="ECO:0000256" key="10">
    <source>
        <dbReference type="PROSITE-ProRule" id="PRU01363"/>
    </source>
</evidence>
<evidence type="ECO:0000256" key="2">
    <source>
        <dbReference type="ARBA" id="ARBA00006484"/>
    </source>
</evidence>
<dbReference type="InterPro" id="IPR042104">
    <property type="entry name" value="PKS_dehydratase_sf"/>
</dbReference>
<evidence type="ECO:0000259" key="12">
    <source>
        <dbReference type="PROSITE" id="PS52019"/>
    </source>
</evidence>
<comment type="pathway">
    <text evidence="1">Lipid metabolism; fatty acid biosynthesis.</text>
</comment>
<reference evidence="13" key="1">
    <citation type="submission" date="2019-02" db="EMBL/GenBank/DDBJ databases">
        <authorList>
            <person name="Gruber-Vodicka R. H."/>
            <person name="Seah K. B. B."/>
        </authorList>
    </citation>
    <scope>NUCLEOTIDE SEQUENCE</scope>
    <source>
        <strain evidence="14">BECK_BY2</strain>
        <strain evidence="13">BECK_BY3</strain>
    </source>
</reference>
<dbReference type="SMART" id="SM00826">
    <property type="entry name" value="PKS_DH"/>
    <property type="match status" value="1"/>
</dbReference>
<comment type="similarity">
    <text evidence="2">Belongs to the short-chain dehydrogenases/reductases (SDR) family.</text>
</comment>
<protein>
    <submittedName>
        <fullName evidence="13">Acyl transferase domain-containing protein</fullName>
    </submittedName>
</protein>
<dbReference type="PROSITE" id="PS52019">
    <property type="entry name" value="PKS_MFAS_DH"/>
    <property type="match status" value="1"/>
</dbReference>
<dbReference type="InterPro" id="IPR036736">
    <property type="entry name" value="ACP-like_sf"/>
</dbReference>
<evidence type="ECO:0000256" key="9">
    <source>
        <dbReference type="ARBA" id="ARBA00054155"/>
    </source>
</evidence>
<dbReference type="UniPathway" id="UPA00094"/>
<feature type="domain" description="PKS/mFAS DH" evidence="12">
    <location>
        <begin position="918"/>
        <end position="1202"/>
    </location>
</feature>
<dbReference type="Pfam" id="PF08659">
    <property type="entry name" value="KR"/>
    <property type="match status" value="1"/>
</dbReference>
<dbReference type="InterPro" id="IPR016036">
    <property type="entry name" value="Malonyl_transacylase_ACP-bd"/>
</dbReference>
<dbReference type="SUPFAM" id="SSF47336">
    <property type="entry name" value="ACP-like"/>
    <property type="match status" value="1"/>
</dbReference>
<dbReference type="InterPro" id="IPR001227">
    <property type="entry name" value="Ac_transferase_dom_sf"/>
</dbReference>
<feature type="region of interest" description="C-terminal hotdog fold" evidence="10">
    <location>
        <begin position="1051"/>
        <end position="1202"/>
    </location>
</feature>
<evidence type="ECO:0000256" key="6">
    <source>
        <dbReference type="ARBA" id="ARBA00022857"/>
    </source>
</evidence>
<keyword evidence="3" id="KW-0596">Phosphopantetheine</keyword>
<dbReference type="InterPro" id="IPR020843">
    <property type="entry name" value="ER"/>
</dbReference>
<dbReference type="InterPro" id="IPR049900">
    <property type="entry name" value="PKS_mFAS_DH"/>
</dbReference>
<dbReference type="Gene3D" id="3.40.366.10">
    <property type="entry name" value="Malonyl-Coenzyme A Acyl Carrier Protein, domain 2"/>
    <property type="match status" value="1"/>
</dbReference>
<feature type="region of interest" description="N-terminal hotdog fold" evidence="10">
    <location>
        <begin position="918"/>
        <end position="1037"/>
    </location>
</feature>
<dbReference type="InterPro" id="IPR018201">
    <property type="entry name" value="Ketoacyl_synth_AS"/>
</dbReference>
<dbReference type="InterPro" id="IPR049551">
    <property type="entry name" value="PKS_DH_C"/>
</dbReference>
<dbReference type="GO" id="GO:0006633">
    <property type="term" value="P:fatty acid biosynthetic process"/>
    <property type="evidence" value="ECO:0007669"/>
    <property type="project" value="UniProtKB-UniPathway"/>
</dbReference>
<dbReference type="InterPro" id="IPR057326">
    <property type="entry name" value="KR_dom"/>
</dbReference>
<dbReference type="SMART" id="SM00822">
    <property type="entry name" value="PKS_KR"/>
    <property type="match status" value="1"/>
</dbReference>
<dbReference type="Pfam" id="PF21089">
    <property type="entry name" value="PKS_DH_N"/>
    <property type="match status" value="1"/>
</dbReference>
<dbReference type="InterPro" id="IPR016035">
    <property type="entry name" value="Acyl_Trfase/lysoPLipase"/>
</dbReference>
<feature type="active site" description="Proton donor; for dehydratase activity" evidence="10">
    <location>
        <position position="1121"/>
    </location>
</feature>
<keyword evidence="7" id="KW-0511">Multifunctional enzyme</keyword>
<dbReference type="InterPro" id="IPR013968">
    <property type="entry name" value="PKS_KR"/>
</dbReference>
<evidence type="ECO:0000256" key="4">
    <source>
        <dbReference type="ARBA" id="ARBA00022553"/>
    </source>
</evidence>
<dbReference type="SMART" id="SM00827">
    <property type="entry name" value="PKS_AT"/>
    <property type="match status" value="1"/>
</dbReference>
<dbReference type="CDD" id="cd05195">
    <property type="entry name" value="enoyl_red"/>
    <property type="match status" value="1"/>
</dbReference>
<dbReference type="GO" id="GO:0071770">
    <property type="term" value="P:DIM/DIP cell wall layer assembly"/>
    <property type="evidence" value="ECO:0007669"/>
    <property type="project" value="TreeGrafter"/>
</dbReference>
<evidence type="ECO:0000256" key="1">
    <source>
        <dbReference type="ARBA" id="ARBA00005194"/>
    </source>
</evidence>
<evidence type="ECO:0000256" key="7">
    <source>
        <dbReference type="ARBA" id="ARBA00023268"/>
    </source>
</evidence>
<dbReference type="GO" id="GO:0004315">
    <property type="term" value="F:3-oxoacyl-[acyl-carrier-protein] synthase activity"/>
    <property type="evidence" value="ECO:0007669"/>
    <property type="project" value="InterPro"/>
</dbReference>
<dbReference type="SMART" id="SM00829">
    <property type="entry name" value="PKS_ER"/>
    <property type="match status" value="1"/>
</dbReference>
<evidence type="ECO:0000256" key="3">
    <source>
        <dbReference type="ARBA" id="ARBA00022450"/>
    </source>
</evidence>
<dbReference type="InterPro" id="IPR050091">
    <property type="entry name" value="PKS_NRPS_Biosynth_Enz"/>
</dbReference>
<dbReference type="Pfam" id="PF22621">
    <property type="entry name" value="CurL-like_PKS_C"/>
    <property type="match status" value="1"/>
</dbReference>
<dbReference type="SUPFAM" id="SSF52151">
    <property type="entry name" value="FabD/lysophospholipase-like"/>
    <property type="match status" value="1"/>
</dbReference>
<dbReference type="CDD" id="cd08955">
    <property type="entry name" value="KR_2_FAS_SDR_x"/>
    <property type="match status" value="1"/>
</dbReference>
<gene>
    <name evidence="14" type="ORF">BECKTUN1418E_GA0071001_10274</name>
    <name evidence="13" type="ORF">BECKTUN1418F_GA0071002_10274</name>
</gene>